<keyword evidence="3" id="KW-1185">Reference proteome</keyword>
<accession>A0ABC8TF42</accession>
<evidence type="ECO:0000256" key="1">
    <source>
        <dbReference type="SAM" id="SignalP"/>
    </source>
</evidence>
<dbReference type="AlphaFoldDB" id="A0ABC8TF42"/>
<sequence length="111" mass="11521">MAATTVKFLPIVCMMIFFSDLNCLFAESVPTLSASPAVLPYVTAPNISSFFPSPSTQQPPSSAVPPRLEASAPIPSSGEFVGNSLSSSAKFDGGIAILGAGLYFLFVTNVD</sequence>
<organism evidence="2 3">
    <name type="scientific">Ilex paraguariensis</name>
    <name type="common">yerba mate</name>
    <dbReference type="NCBI Taxonomy" id="185542"/>
    <lineage>
        <taxon>Eukaryota</taxon>
        <taxon>Viridiplantae</taxon>
        <taxon>Streptophyta</taxon>
        <taxon>Embryophyta</taxon>
        <taxon>Tracheophyta</taxon>
        <taxon>Spermatophyta</taxon>
        <taxon>Magnoliopsida</taxon>
        <taxon>eudicotyledons</taxon>
        <taxon>Gunneridae</taxon>
        <taxon>Pentapetalae</taxon>
        <taxon>asterids</taxon>
        <taxon>campanulids</taxon>
        <taxon>Aquifoliales</taxon>
        <taxon>Aquifoliaceae</taxon>
        <taxon>Ilex</taxon>
    </lineage>
</organism>
<gene>
    <name evidence="2" type="ORF">ILEXP_LOCUS35359</name>
</gene>
<name>A0ABC8TF42_9AQUA</name>
<proteinExistence type="predicted"/>
<keyword evidence="1" id="KW-0732">Signal</keyword>
<reference evidence="2 3" key="1">
    <citation type="submission" date="2024-02" db="EMBL/GenBank/DDBJ databases">
        <authorList>
            <person name="Vignale AGUSTIN F."/>
            <person name="Sosa J E."/>
            <person name="Modenutti C."/>
        </authorList>
    </citation>
    <scope>NUCLEOTIDE SEQUENCE [LARGE SCALE GENOMIC DNA]</scope>
</reference>
<comment type="caution">
    <text evidence="2">The sequence shown here is derived from an EMBL/GenBank/DDBJ whole genome shotgun (WGS) entry which is preliminary data.</text>
</comment>
<dbReference type="Proteomes" id="UP001642360">
    <property type="component" value="Unassembled WGS sequence"/>
</dbReference>
<feature type="signal peptide" evidence="1">
    <location>
        <begin position="1"/>
        <end position="26"/>
    </location>
</feature>
<dbReference type="EMBL" id="CAUOFW020004547">
    <property type="protein sequence ID" value="CAK9166150.1"/>
    <property type="molecule type" value="Genomic_DNA"/>
</dbReference>
<evidence type="ECO:0008006" key="4">
    <source>
        <dbReference type="Google" id="ProtNLM"/>
    </source>
</evidence>
<evidence type="ECO:0000313" key="2">
    <source>
        <dbReference type="EMBL" id="CAK9166150.1"/>
    </source>
</evidence>
<protein>
    <recommendedName>
        <fullName evidence="4">Arabinogalactan-like protein</fullName>
    </recommendedName>
</protein>
<evidence type="ECO:0000313" key="3">
    <source>
        <dbReference type="Proteomes" id="UP001642360"/>
    </source>
</evidence>
<feature type="chain" id="PRO_5044762768" description="Arabinogalactan-like protein" evidence="1">
    <location>
        <begin position="27"/>
        <end position="111"/>
    </location>
</feature>